<protein>
    <recommendedName>
        <fullName evidence="1">Cupin type-2 domain-containing protein</fullName>
    </recommendedName>
</protein>
<evidence type="ECO:0000259" key="1">
    <source>
        <dbReference type="Pfam" id="PF07883"/>
    </source>
</evidence>
<dbReference type="InterPro" id="IPR011051">
    <property type="entry name" value="RmlC_Cupin_sf"/>
</dbReference>
<dbReference type="SUPFAM" id="SSF51182">
    <property type="entry name" value="RmlC-like cupins"/>
    <property type="match status" value="1"/>
</dbReference>
<name>A0A067MXT4_BOTB1</name>
<dbReference type="InterPro" id="IPR013096">
    <property type="entry name" value="Cupin_2"/>
</dbReference>
<dbReference type="OrthoDB" id="2619680at2759"/>
<dbReference type="AlphaFoldDB" id="A0A067MXT4"/>
<evidence type="ECO:0000313" key="2">
    <source>
        <dbReference type="EMBL" id="KDQ20409.1"/>
    </source>
</evidence>
<gene>
    <name evidence="2" type="ORF">BOTBODRAFT_123982</name>
</gene>
<dbReference type="Gene3D" id="2.60.120.10">
    <property type="entry name" value="Jelly Rolls"/>
    <property type="match status" value="1"/>
</dbReference>
<dbReference type="Proteomes" id="UP000027195">
    <property type="component" value="Unassembled WGS sequence"/>
</dbReference>
<keyword evidence="3" id="KW-1185">Reference proteome</keyword>
<dbReference type="InterPro" id="IPR014710">
    <property type="entry name" value="RmlC-like_jellyroll"/>
</dbReference>
<organism evidence="2 3">
    <name type="scientific">Botryobasidium botryosum (strain FD-172 SS1)</name>
    <dbReference type="NCBI Taxonomy" id="930990"/>
    <lineage>
        <taxon>Eukaryota</taxon>
        <taxon>Fungi</taxon>
        <taxon>Dikarya</taxon>
        <taxon>Basidiomycota</taxon>
        <taxon>Agaricomycotina</taxon>
        <taxon>Agaricomycetes</taxon>
        <taxon>Cantharellales</taxon>
        <taxon>Botryobasidiaceae</taxon>
        <taxon>Botryobasidium</taxon>
    </lineage>
</organism>
<feature type="domain" description="Cupin type-2" evidence="1">
    <location>
        <begin position="42"/>
        <end position="91"/>
    </location>
</feature>
<dbReference type="CDD" id="cd02208">
    <property type="entry name" value="cupin_RmlC-like"/>
    <property type="match status" value="1"/>
</dbReference>
<evidence type="ECO:0000313" key="3">
    <source>
        <dbReference type="Proteomes" id="UP000027195"/>
    </source>
</evidence>
<sequence>MANTMPSLPKTIPIGKDHTMTFLDDPYWVMRVHIQGNDDIADIPPHWHDTHDEVFRVIKGQIQYTINGVAKTYSPDDGEILIPRRVVHSVKSFEGVEVIFEKGIRPMDNTKELFFRNLFAQGKLETRLLPMAQIGSHFDMYPSLPGNLRWLEKGLFIVLGKIAGTIGYSLAYKDASTRDA</sequence>
<accession>A0A067MXT4</accession>
<reference evidence="3" key="1">
    <citation type="journal article" date="2014" name="Proc. Natl. Acad. Sci. U.S.A.">
        <title>Extensive sampling of basidiomycete genomes demonstrates inadequacy of the white-rot/brown-rot paradigm for wood decay fungi.</title>
        <authorList>
            <person name="Riley R."/>
            <person name="Salamov A.A."/>
            <person name="Brown D.W."/>
            <person name="Nagy L.G."/>
            <person name="Floudas D."/>
            <person name="Held B.W."/>
            <person name="Levasseur A."/>
            <person name="Lombard V."/>
            <person name="Morin E."/>
            <person name="Otillar R."/>
            <person name="Lindquist E.A."/>
            <person name="Sun H."/>
            <person name="LaButti K.M."/>
            <person name="Schmutz J."/>
            <person name="Jabbour D."/>
            <person name="Luo H."/>
            <person name="Baker S.E."/>
            <person name="Pisabarro A.G."/>
            <person name="Walton J.D."/>
            <person name="Blanchette R.A."/>
            <person name="Henrissat B."/>
            <person name="Martin F."/>
            <person name="Cullen D."/>
            <person name="Hibbett D.S."/>
            <person name="Grigoriev I.V."/>
        </authorList>
    </citation>
    <scope>NUCLEOTIDE SEQUENCE [LARGE SCALE GENOMIC DNA]</scope>
    <source>
        <strain evidence="3">FD-172 SS1</strain>
    </source>
</reference>
<proteinExistence type="predicted"/>
<dbReference type="HOGENOM" id="CLU_109883_0_0_1"/>
<dbReference type="Pfam" id="PF07883">
    <property type="entry name" value="Cupin_2"/>
    <property type="match status" value="1"/>
</dbReference>
<dbReference type="InParanoid" id="A0A067MXT4"/>
<dbReference type="EMBL" id="KL198017">
    <property type="protein sequence ID" value="KDQ20409.1"/>
    <property type="molecule type" value="Genomic_DNA"/>
</dbReference>